<name>A0A8S5QV25_9CAUD</name>
<accession>A0A8S5QV25</accession>
<dbReference type="EMBL" id="BK015734">
    <property type="protein sequence ID" value="DAE22549.1"/>
    <property type="molecule type" value="Genomic_DNA"/>
</dbReference>
<organism evidence="1">
    <name type="scientific">Siphoviridae sp. ctUWs1</name>
    <dbReference type="NCBI Taxonomy" id="2826352"/>
    <lineage>
        <taxon>Viruses</taxon>
        <taxon>Duplodnaviria</taxon>
        <taxon>Heunggongvirae</taxon>
        <taxon>Uroviricota</taxon>
        <taxon>Caudoviricetes</taxon>
    </lineage>
</organism>
<sequence>MAPRPGTVKASTVVSSKDTAAMAALFGALG</sequence>
<proteinExistence type="predicted"/>
<protein>
    <submittedName>
        <fullName evidence="1">Uncharacterized protein</fullName>
    </submittedName>
</protein>
<reference evidence="1" key="1">
    <citation type="journal article" date="2021" name="Proc. Natl. Acad. Sci. U.S.A.">
        <title>A Catalog of Tens of Thousands of Viruses from Human Metagenomes Reveals Hidden Associations with Chronic Diseases.</title>
        <authorList>
            <person name="Tisza M.J."/>
            <person name="Buck C.B."/>
        </authorList>
    </citation>
    <scope>NUCLEOTIDE SEQUENCE</scope>
    <source>
        <strain evidence="1">CtUWs1</strain>
    </source>
</reference>
<evidence type="ECO:0000313" key="1">
    <source>
        <dbReference type="EMBL" id="DAE22549.1"/>
    </source>
</evidence>